<proteinExistence type="inferred from homology"/>
<feature type="region of interest" description="Disordered" evidence="2">
    <location>
        <begin position="213"/>
        <end position="233"/>
    </location>
</feature>
<evidence type="ECO:0000256" key="2">
    <source>
        <dbReference type="SAM" id="MobiDB-lite"/>
    </source>
</evidence>
<feature type="compositionally biased region" description="Basic residues" evidence="2">
    <location>
        <begin position="223"/>
        <end position="233"/>
    </location>
</feature>
<dbReference type="PANTHER" id="PTHR31669:SF283">
    <property type="entry name" value="PROTEIN FAR1-RELATED SEQUENCE"/>
    <property type="match status" value="1"/>
</dbReference>
<sequence>MSKIVWSSFSKEKFEEDWALFIRKNGLCANKWLSDLVVYVSFNIIPVRGILYVRFVDLKVYTNAKFREVQQQFREKANCVGTFKERIRNFVSYEVEEDISVVYRHCLVVLSYERVDYISSIYILERWCKNSLVNRRHSSIKSSFDQPLMDLSDKVYDGLLSRAKSHCEVASRCPLLTSIVNRGYDKIEDEIKEYKEKRNGDITITHENGSTFGMNDLQSSSRVRARGRPKKRLGSTLEKLIASRMKKRKDACINNSGSTWHMNFGSTFH</sequence>
<protein>
    <recommendedName>
        <fullName evidence="1">Protein FAR1-RELATED SEQUENCE</fullName>
    </recommendedName>
</protein>
<comment type="caution">
    <text evidence="3">The sequence shown here is derived from an EMBL/GenBank/DDBJ whole genome shotgun (WGS) entry which is preliminary data.</text>
</comment>
<dbReference type="PANTHER" id="PTHR31669">
    <property type="entry name" value="PROTEIN FAR1-RELATED SEQUENCE 10-RELATED"/>
    <property type="match status" value="1"/>
</dbReference>
<comment type="function">
    <text evidence="1">Putative transcription activator involved in regulating light control of development.</text>
</comment>
<evidence type="ECO:0000256" key="1">
    <source>
        <dbReference type="RuleBase" id="RU367018"/>
    </source>
</evidence>
<dbReference type="InterPro" id="IPR031052">
    <property type="entry name" value="FHY3/FAR1"/>
</dbReference>
<evidence type="ECO:0000313" key="4">
    <source>
        <dbReference type="Proteomes" id="UP001341840"/>
    </source>
</evidence>
<gene>
    <name evidence="3" type="ORF">PIB30_007871</name>
</gene>
<keyword evidence="4" id="KW-1185">Reference proteome</keyword>
<dbReference type="EMBL" id="JASCZI010030225">
    <property type="protein sequence ID" value="MED6118981.1"/>
    <property type="molecule type" value="Genomic_DNA"/>
</dbReference>
<evidence type="ECO:0000313" key="3">
    <source>
        <dbReference type="EMBL" id="MED6118981.1"/>
    </source>
</evidence>
<keyword evidence="1" id="KW-0862">Zinc</keyword>
<organism evidence="3 4">
    <name type="scientific">Stylosanthes scabra</name>
    <dbReference type="NCBI Taxonomy" id="79078"/>
    <lineage>
        <taxon>Eukaryota</taxon>
        <taxon>Viridiplantae</taxon>
        <taxon>Streptophyta</taxon>
        <taxon>Embryophyta</taxon>
        <taxon>Tracheophyta</taxon>
        <taxon>Spermatophyta</taxon>
        <taxon>Magnoliopsida</taxon>
        <taxon>eudicotyledons</taxon>
        <taxon>Gunneridae</taxon>
        <taxon>Pentapetalae</taxon>
        <taxon>rosids</taxon>
        <taxon>fabids</taxon>
        <taxon>Fabales</taxon>
        <taxon>Fabaceae</taxon>
        <taxon>Papilionoideae</taxon>
        <taxon>50 kb inversion clade</taxon>
        <taxon>dalbergioids sensu lato</taxon>
        <taxon>Dalbergieae</taxon>
        <taxon>Pterocarpus clade</taxon>
        <taxon>Stylosanthes</taxon>
    </lineage>
</organism>
<comment type="subcellular location">
    <subcellularLocation>
        <location evidence="1">Nucleus</location>
    </subcellularLocation>
</comment>
<feature type="compositionally biased region" description="Polar residues" evidence="2">
    <location>
        <begin position="213"/>
        <end position="222"/>
    </location>
</feature>
<accession>A0ABU6R3L6</accession>
<keyword evidence="1" id="KW-0479">Metal-binding</keyword>
<keyword evidence="1" id="KW-0863">Zinc-finger</keyword>
<dbReference type="Proteomes" id="UP001341840">
    <property type="component" value="Unassembled WGS sequence"/>
</dbReference>
<keyword evidence="1" id="KW-0539">Nucleus</keyword>
<comment type="similarity">
    <text evidence="1">Belongs to the FHY3/FAR1 family.</text>
</comment>
<reference evidence="3 4" key="1">
    <citation type="journal article" date="2023" name="Plants (Basel)">
        <title>Bridging the Gap: Combining Genomics and Transcriptomics Approaches to Understand Stylosanthes scabra, an Orphan Legume from the Brazilian Caatinga.</title>
        <authorList>
            <person name="Ferreira-Neto J.R.C."/>
            <person name="da Silva M.D."/>
            <person name="Binneck E."/>
            <person name="de Melo N.F."/>
            <person name="da Silva R.H."/>
            <person name="de Melo A.L.T.M."/>
            <person name="Pandolfi V."/>
            <person name="Bustamante F.O."/>
            <person name="Brasileiro-Vidal A.C."/>
            <person name="Benko-Iseppon A.M."/>
        </authorList>
    </citation>
    <scope>NUCLEOTIDE SEQUENCE [LARGE SCALE GENOMIC DNA]</scope>
    <source>
        <tissue evidence="3">Leaves</tissue>
    </source>
</reference>
<name>A0ABU6R3L6_9FABA</name>